<dbReference type="EMBL" id="PJQD01000005">
    <property type="protein sequence ID" value="POY76405.1"/>
    <property type="molecule type" value="Genomic_DNA"/>
</dbReference>
<keyword evidence="1" id="KW-1133">Transmembrane helix</keyword>
<evidence type="ECO:0008006" key="4">
    <source>
        <dbReference type="Google" id="ProtNLM"/>
    </source>
</evidence>
<dbReference type="OrthoDB" id="201504at2759"/>
<dbReference type="AlphaFoldDB" id="A0A2S5BI29"/>
<dbReference type="PANTHER" id="PTHR32251:SF23">
    <property type="entry name" value="3-OXO-5-ALPHA-STEROID 4-DEHYDROGENASE (DUF1295)"/>
    <property type="match status" value="1"/>
</dbReference>
<evidence type="ECO:0000256" key="1">
    <source>
        <dbReference type="SAM" id="Phobius"/>
    </source>
</evidence>
<evidence type="ECO:0000313" key="2">
    <source>
        <dbReference type="EMBL" id="POY76405.1"/>
    </source>
</evidence>
<feature type="transmembrane region" description="Helical" evidence="1">
    <location>
        <begin position="154"/>
        <end position="179"/>
    </location>
</feature>
<dbReference type="GO" id="GO:0016020">
    <property type="term" value="C:membrane"/>
    <property type="evidence" value="ECO:0007669"/>
    <property type="project" value="TreeGrafter"/>
</dbReference>
<name>A0A2S5BI29_9BASI</name>
<protein>
    <recommendedName>
        <fullName evidence="4">Steroid 5-alpha reductase C-terminal domain-containing protein</fullName>
    </recommendedName>
</protein>
<reference evidence="2 3" key="1">
    <citation type="journal article" date="2018" name="Front. Microbiol.">
        <title>Prospects for Fungal Bioremediation of Acidic Radioactive Waste Sites: Characterization and Genome Sequence of Rhodotorula taiwanensis MD1149.</title>
        <authorList>
            <person name="Tkavc R."/>
            <person name="Matrosova V.Y."/>
            <person name="Grichenko O.E."/>
            <person name="Gostincar C."/>
            <person name="Volpe R.P."/>
            <person name="Klimenkova P."/>
            <person name="Gaidamakova E.K."/>
            <person name="Zhou C.E."/>
            <person name="Stewart B.J."/>
            <person name="Lyman M.G."/>
            <person name="Malfatti S.A."/>
            <person name="Rubinfeld B."/>
            <person name="Courtot M."/>
            <person name="Singh J."/>
            <person name="Dalgard C.L."/>
            <person name="Hamilton T."/>
            <person name="Frey K.G."/>
            <person name="Gunde-Cimerman N."/>
            <person name="Dugan L."/>
            <person name="Daly M.J."/>
        </authorList>
    </citation>
    <scope>NUCLEOTIDE SEQUENCE [LARGE SCALE GENOMIC DNA]</scope>
    <source>
        <strain evidence="2 3">MD1149</strain>
    </source>
</reference>
<dbReference type="Pfam" id="PF06966">
    <property type="entry name" value="DUF1295"/>
    <property type="match status" value="1"/>
</dbReference>
<keyword evidence="1" id="KW-0472">Membrane</keyword>
<keyword evidence="3" id="KW-1185">Reference proteome</keyword>
<organism evidence="2 3">
    <name type="scientific">Rhodotorula taiwanensis</name>
    <dbReference type="NCBI Taxonomy" id="741276"/>
    <lineage>
        <taxon>Eukaryota</taxon>
        <taxon>Fungi</taxon>
        <taxon>Dikarya</taxon>
        <taxon>Basidiomycota</taxon>
        <taxon>Pucciniomycotina</taxon>
        <taxon>Microbotryomycetes</taxon>
        <taxon>Sporidiobolales</taxon>
        <taxon>Sporidiobolaceae</taxon>
        <taxon>Rhodotorula</taxon>
    </lineage>
</organism>
<dbReference type="PANTHER" id="PTHR32251">
    <property type="entry name" value="3-OXO-5-ALPHA-STEROID 4-DEHYDROGENASE"/>
    <property type="match status" value="1"/>
</dbReference>
<comment type="caution">
    <text evidence="2">The sequence shown here is derived from an EMBL/GenBank/DDBJ whole genome shotgun (WGS) entry which is preliminary data.</text>
</comment>
<keyword evidence="1" id="KW-0812">Transmembrane</keyword>
<sequence>MLQSTPHQAAYTVIPSLKSFLHELPTSYHPTDLCSWYTDARTDPLHPALLASVFFSVAVWIVSEITGNVSQVDRLWTTLPLMYSAHFTFWPWITGQVAHAYEIDHRILLVFALQCCWSARLTYQSARRGFLNPRSEDYRWPIVRNKMPTLAFKVLNLVFIAFIQNFLLLAAEAPVYLLLTQSLPSYGHTSILSRLKPYQATTDRVPLNVADVLLAVAFVTTLVLEMRADNQQQAFQNLKYGAIDKQKKGKPITEEERKAIERGFVADGLWAWSRHPNFACEQTTWYLLYAFTVLPFLPVTQSFTSHPLSTIGELLAPTALLPASKRAYVHASKAVPTLDYILTILLHPILYLRANLPHFSNVDFLRSEAARAKLEALAAWREVKNDEGAHWNYSIVSPLTMSMLFYSSTVLTEQISGGKYPLYKAYRARVAKFWPALTPLKGLYLALTGGRRGKVERQIWGADGHGRKIKQL</sequence>
<dbReference type="Proteomes" id="UP000237144">
    <property type="component" value="Unassembled WGS sequence"/>
</dbReference>
<proteinExistence type="predicted"/>
<gene>
    <name evidence="2" type="ORF">BMF94_0603</name>
</gene>
<dbReference type="Gene3D" id="1.20.120.1630">
    <property type="match status" value="1"/>
</dbReference>
<evidence type="ECO:0000313" key="3">
    <source>
        <dbReference type="Proteomes" id="UP000237144"/>
    </source>
</evidence>
<accession>A0A2S5BI29</accession>
<dbReference type="InterPro" id="IPR010721">
    <property type="entry name" value="UstE-like"/>
</dbReference>